<dbReference type="PANTHER" id="PTHR11654">
    <property type="entry name" value="OLIGOPEPTIDE TRANSPORTER-RELATED"/>
    <property type="match status" value="1"/>
</dbReference>
<dbReference type="GO" id="GO:0016020">
    <property type="term" value="C:membrane"/>
    <property type="evidence" value="ECO:0007669"/>
    <property type="project" value="UniProtKB-SubCell"/>
</dbReference>
<dbReference type="AlphaFoldDB" id="E4YK43"/>
<keyword evidence="4 10" id="KW-0812">Transmembrane</keyword>
<dbReference type="SUPFAM" id="SSF103473">
    <property type="entry name" value="MFS general substrate transporter"/>
    <property type="match status" value="1"/>
</dbReference>
<feature type="transmembrane region" description="Helical" evidence="10">
    <location>
        <begin position="72"/>
        <end position="96"/>
    </location>
</feature>
<feature type="transmembrane region" description="Helical" evidence="10">
    <location>
        <begin position="728"/>
        <end position="750"/>
    </location>
</feature>
<keyword evidence="6" id="KW-0571">Peptide transport</keyword>
<keyword evidence="5" id="KW-0769">Symport</keyword>
<dbReference type="GO" id="GO:0015031">
    <property type="term" value="P:protein transport"/>
    <property type="evidence" value="ECO:0007669"/>
    <property type="project" value="UniProtKB-KW"/>
</dbReference>
<keyword evidence="7" id="KW-0653">Protein transport</keyword>
<dbReference type="PROSITE" id="PS01022">
    <property type="entry name" value="PTR2_1"/>
    <property type="match status" value="1"/>
</dbReference>
<organism evidence="11">
    <name type="scientific">Oikopleura dioica</name>
    <name type="common">Tunicate</name>
    <dbReference type="NCBI Taxonomy" id="34765"/>
    <lineage>
        <taxon>Eukaryota</taxon>
        <taxon>Metazoa</taxon>
        <taxon>Chordata</taxon>
        <taxon>Tunicata</taxon>
        <taxon>Appendicularia</taxon>
        <taxon>Copelata</taxon>
        <taxon>Oikopleuridae</taxon>
        <taxon>Oikopleura</taxon>
    </lineage>
</organism>
<comment type="subcellular location">
    <subcellularLocation>
        <location evidence="1">Membrane</location>
        <topology evidence="1">Multi-pass membrane protein</topology>
    </subcellularLocation>
</comment>
<feature type="transmembrane region" description="Helical" evidence="10">
    <location>
        <begin position="178"/>
        <end position="200"/>
    </location>
</feature>
<feature type="transmembrane region" description="Helical" evidence="10">
    <location>
        <begin position="212"/>
        <end position="232"/>
    </location>
</feature>
<evidence type="ECO:0000256" key="8">
    <source>
        <dbReference type="ARBA" id="ARBA00022989"/>
    </source>
</evidence>
<reference evidence="11" key="1">
    <citation type="journal article" date="2010" name="Science">
        <title>Plasticity of animal genome architecture unmasked by rapid evolution of a pelagic tunicate.</title>
        <authorList>
            <person name="Denoeud F."/>
            <person name="Henriet S."/>
            <person name="Mungpakdee S."/>
            <person name="Aury J.M."/>
            <person name="Da Silva C."/>
            <person name="Brinkmann H."/>
            <person name="Mikhaleva J."/>
            <person name="Olsen L.C."/>
            <person name="Jubin C."/>
            <person name="Canestro C."/>
            <person name="Bouquet J.M."/>
            <person name="Danks G."/>
            <person name="Poulain J."/>
            <person name="Campsteijn C."/>
            <person name="Adamski M."/>
            <person name="Cross I."/>
            <person name="Yadetie F."/>
            <person name="Muffato M."/>
            <person name="Louis A."/>
            <person name="Butcher S."/>
            <person name="Tsagkogeorga G."/>
            <person name="Konrad A."/>
            <person name="Singh S."/>
            <person name="Jensen M.F."/>
            <person name="Cong E.H."/>
            <person name="Eikeseth-Otteraa H."/>
            <person name="Noel B."/>
            <person name="Anthouard V."/>
            <person name="Porcel B.M."/>
            <person name="Kachouri-Lafond R."/>
            <person name="Nishino A."/>
            <person name="Ugolini M."/>
            <person name="Chourrout P."/>
            <person name="Nishida H."/>
            <person name="Aasland R."/>
            <person name="Huzurbazar S."/>
            <person name="Westhof E."/>
            <person name="Delsuc F."/>
            <person name="Lehrach H."/>
            <person name="Reinhardt R."/>
            <person name="Weissenbach J."/>
            <person name="Roy S.W."/>
            <person name="Artiguenave F."/>
            <person name="Postlethwait J.H."/>
            <person name="Manak J.R."/>
            <person name="Thompson E.M."/>
            <person name="Jaillon O."/>
            <person name="Du Pasquier L."/>
            <person name="Boudinot P."/>
            <person name="Liberles D.A."/>
            <person name="Volff J.N."/>
            <person name="Philippe H."/>
            <person name="Lenhard B."/>
            <person name="Roest Crollius H."/>
            <person name="Wincker P."/>
            <person name="Chourrout D."/>
        </authorList>
    </citation>
    <scope>NUCLEOTIDE SEQUENCE [LARGE SCALE GENOMIC DNA]</scope>
</reference>
<feature type="transmembrane region" description="Helical" evidence="10">
    <location>
        <begin position="339"/>
        <end position="358"/>
    </location>
</feature>
<dbReference type="GO" id="GO:0006857">
    <property type="term" value="P:oligopeptide transport"/>
    <property type="evidence" value="ECO:0007669"/>
    <property type="project" value="InterPro"/>
</dbReference>
<dbReference type="Pfam" id="PF00854">
    <property type="entry name" value="PTR2"/>
    <property type="match status" value="2"/>
</dbReference>
<evidence type="ECO:0000256" key="9">
    <source>
        <dbReference type="ARBA" id="ARBA00023136"/>
    </source>
</evidence>
<keyword evidence="8 10" id="KW-1133">Transmembrane helix</keyword>
<feature type="transmembrane region" description="Helical" evidence="10">
    <location>
        <begin position="660"/>
        <end position="679"/>
    </location>
</feature>
<evidence type="ECO:0000256" key="4">
    <source>
        <dbReference type="ARBA" id="ARBA00022692"/>
    </source>
</evidence>
<dbReference type="Proteomes" id="UP000011014">
    <property type="component" value="Unassembled WGS sequence"/>
</dbReference>
<proteinExistence type="inferred from homology"/>
<dbReference type="GO" id="GO:0015293">
    <property type="term" value="F:symporter activity"/>
    <property type="evidence" value="ECO:0007669"/>
    <property type="project" value="UniProtKB-KW"/>
</dbReference>
<evidence type="ECO:0000256" key="3">
    <source>
        <dbReference type="ARBA" id="ARBA00022448"/>
    </source>
</evidence>
<dbReference type="Gene3D" id="1.20.1250.20">
    <property type="entry name" value="MFS general substrate transporter like domains"/>
    <property type="match status" value="2"/>
</dbReference>
<dbReference type="InterPro" id="IPR036259">
    <property type="entry name" value="MFS_trans_sf"/>
</dbReference>
<evidence type="ECO:0000256" key="2">
    <source>
        <dbReference type="ARBA" id="ARBA00005982"/>
    </source>
</evidence>
<protein>
    <submittedName>
        <fullName evidence="11">Uncharacterized protein</fullName>
    </submittedName>
</protein>
<dbReference type="CDD" id="cd17347">
    <property type="entry name" value="MFS_SLC15A1_2_like"/>
    <property type="match status" value="1"/>
</dbReference>
<evidence type="ECO:0000256" key="5">
    <source>
        <dbReference type="ARBA" id="ARBA00022847"/>
    </source>
</evidence>
<dbReference type="EMBL" id="FN654688">
    <property type="protein sequence ID" value="CBY35854.1"/>
    <property type="molecule type" value="Genomic_DNA"/>
</dbReference>
<feature type="transmembrane region" description="Helical" evidence="10">
    <location>
        <begin position="699"/>
        <end position="716"/>
    </location>
</feature>
<feature type="transmembrane region" description="Helical" evidence="10">
    <location>
        <begin position="46"/>
        <end position="65"/>
    </location>
</feature>
<evidence type="ECO:0000256" key="10">
    <source>
        <dbReference type="SAM" id="Phobius"/>
    </source>
</evidence>
<sequence>MADKKEEKDESAVAEVAAYDNELEEEETPYPYYVFFILGNEFCERYAYYGMRSILVIFLTYFLGFDKDTATVIYHVFAALCYFFPLIGGIVADSYWGKVNTIIYISFVYFLGMVLMTVSAVPQINSGQDVPGTINTVIALVALFVIAVGTGGIKPCVSALGGDQFAENETGKKQLSSFFALFYGSINAGSLLSTFISPLLRELKCLNRADCYAIAFLIPAVLMLVAIAAFLFGKSQYKEKPVSGNIFTEFCGATWSGLRGKCKAETKDKEHFLDYADQEKFSLKRLTEFKYVYPIIVMYLPMPFFWALFDMQGSRFVLTATQMDGVFGSVTIKPDQMQIMNPILILAFLPLFQSLIYPCFEKIGFSMTPLRKMSGGQLITSLAFVVAGFVQLNVHLTVKSNYWIDANIEVDGESANTLVTEMTMKSIDDYVFTQFTDKEDYNKNVTYFRTPSQDWLQDNYPQADDRKLTLSAVGYPDLVMPIDIHEHTTKGVYCYEKLLNNRKELECKEYNSPNEKSGSNRVKAVLLNPTNSYTLFEIFDYKDDQVSVLTNSTVVISPTEVSTSDGTEFERGVVKVVVKMWDDELKKDADGNYIFVPQIRTCETKWITGSNPTGEDSPVADDYLFGPGSIWTFAAVEDEVDSSSCKIRIIRDSKMNTMNVFWLIPQYVVITVAEVMNSVTGLEFAYTQSPKSMKSVLQSFWLLTTCFGNILDVFFVEISMAPTQSGEYFILAAIMVGAALIFVLLSIFYYEYVPEGTFDENEEEIEGTKNDAFDKTGEALELDDVKVDKEKEALGDKSVAVDF</sequence>
<evidence type="ECO:0000256" key="6">
    <source>
        <dbReference type="ARBA" id="ARBA00022856"/>
    </source>
</evidence>
<dbReference type="InterPro" id="IPR000109">
    <property type="entry name" value="POT_fam"/>
</dbReference>
<evidence type="ECO:0000256" key="7">
    <source>
        <dbReference type="ARBA" id="ARBA00022927"/>
    </source>
</evidence>
<dbReference type="FunFam" id="1.20.1250.20:FF:000049">
    <property type="entry name" value="Solute carrier family 15 member 2"/>
    <property type="match status" value="1"/>
</dbReference>
<gene>
    <name evidence="11" type="ORF">GSOID_T00028324001</name>
</gene>
<evidence type="ECO:0000256" key="1">
    <source>
        <dbReference type="ARBA" id="ARBA00004141"/>
    </source>
</evidence>
<keyword evidence="9 10" id="KW-0472">Membrane</keyword>
<feature type="transmembrane region" description="Helical" evidence="10">
    <location>
        <begin position="133"/>
        <end position="153"/>
    </location>
</feature>
<accession>E4YK43</accession>
<keyword evidence="3" id="KW-0813">Transport</keyword>
<name>E4YK43_OIKDI</name>
<comment type="similarity">
    <text evidence="2">Belongs to the major facilitator superfamily. Proton-dependent oligopeptide transporter (POT/PTR) (TC 2.A.17) family.</text>
</comment>
<feature type="transmembrane region" description="Helical" evidence="10">
    <location>
        <begin position="102"/>
        <end position="121"/>
    </location>
</feature>
<dbReference type="InterPro" id="IPR018456">
    <property type="entry name" value="PTR2_symporter_CS"/>
</dbReference>
<feature type="transmembrane region" description="Helical" evidence="10">
    <location>
        <begin position="291"/>
        <end position="309"/>
    </location>
</feature>
<evidence type="ECO:0000313" key="11">
    <source>
        <dbReference type="EMBL" id="CBY35854.1"/>
    </source>
</evidence>